<gene>
    <name evidence="1" type="ORF">HXA33_11155</name>
</gene>
<evidence type="ECO:0000313" key="2">
    <source>
        <dbReference type="Proteomes" id="UP001057753"/>
    </source>
</evidence>
<reference evidence="1" key="1">
    <citation type="submission" date="2020-06" db="EMBL/GenBank/DDBJ databases">
        <title>Insight into the genomes of haloalkaliphilic bacilli from Kenyan soda lakes.</title>
        <authorList>
            <person name="Mwirichia R."/>
            <person name="Villamizar G.C."/>
            <person name="Poehlein A."/>
            <person name="Mugweru J."/>
            <person name="Kipnyargis A."/>
            <person name="Kiplimo D."/>
            <person name="Orwa P."/>
            <person name="Daniel R."/>
        </authorList>
    </citation>
    <scope>NUCLEOTIDE SEQUENCE</scope>
    <source>
        <strain evidence="1">B1096_S55</strain>
    </source>
</reference>
<sequence>MKKFLIFTVIAAGLLYGGYRFALSFISDQVFDKMTSQVLTEEVVEELSANPHLVAAFKTYANTAASRSSDVSLEDLPFKTKEEATKVVLSKFSVGEVKDMATQMTRGITPEEQAEIEQKVLTRLSEQEIEALLIIGLEEMGDDLPSEWQ</sequence>
<accession>A0A9Q4B2G3</accession>
<evidence type="ECO:0000313" key="1">
    <source>
        <dbReference type="EMBL" id="MCR6097117.1"/>
    </source>
</evidence>
<protein>
    <submittedName>
        <fullName evidence="1">Uncharacterized protein</fullName>
    </submittedName>
</protein>
<dbReference type="AlphaFoldDB" id="A0A9Q4B2G3"/>
<comment type="caution">
    <text evidence="1">The sequence shown here is derived from an EMBL/GenBank/DDBJ whole genome shotgun (WGS) entry which is preliminary data.</text>
</comment>
<keyword evidence="2" id="KW-1185">Reference proteome</keyword>
<dbReference type="EMBL" id="JABXYM010000001">
    <property type="protein sequence ID" value="MCR6097117.1"/>
    <property type="molecule type" value="Genomic_DNA"/>
</dbReference>
<dbReference type="Proteomes" id="UP001057753">
    <property type="component" value="Unassembled WGS sequence"/>
</dbReference>
<proteinExistence type="predicted"/>
<name>A0A9Q4B2G3_SALAG</name>
<dbReference type="RefSeq" id="WP_257821551.1">
    <property type="nucleotide sequence ID" value="NZ_JABXYM010000001.1"/>
</dbReference>
<organism evidence="1 2">
    <name type="scientific">Salipaludibacillus agaradhaerens</name>
    <name type="common">Bacillus agaradhaerens</name>
    <dbReference type="NCBI Taxonomy" id="76935"/>
    <lineage>
        <taxon>Bacteria</taxon>
        <taxon>Bacillati</taxon>
        <taxon>Bacillota</taxon>
        <taxon>Bacilli</taxon>
        <taxon>Bacillales</taxon>
        <taxon>Bacillaceae</taxon>
    </lineage>
</organism>